<evidence type="ECO:0000313" key="2">
    <source>
        <dbReference type="EMBL" id="TLS67082.1"/>
    </source>
</evidence>
<evidence type="ECO:0000256" key="1">
    <source>
        <dbReference type="ARBA" id="ARBA00008591"/>
    </source>
</evidence>
<dbReference type="Proteomes" id="UP000306585">
    <property type="component" value="Unassembled WGS sequence"/>
</dbReference>
<dbReference type="PANTHER" id="PTHR37298">
    <property type="entry name" value="UPF0111 PROTEIN YKAA"/>
    <property type="match status" value="1"/>
</dbReference>
<dbReference type="Pfam" id="PF01865">
    <property type="entry name" value="PhoU_div"/>
    <property type="match status" value="1"/>
</dbReference>
<dbReference type="PANTHER" id="PTHR37298:SF1">
    <property type="entry name" value="UPF0111 PROTEIN YKAA"/>
    <property type="match status" value="1"/>
</dbReference>
<protein>
    <submittedName>
        <fullName evidence="2">DUF47 family protein</fullName>
    </submittedName>
</protein>
<keyword evidence="3" id="KW-1185">Reference proteome</keyword>
<dbReference type="InterPro" id="IPR052912">
    <property type="entry name" value="UPF0111_domain"/>
</dbReference>
<dbReference type="Gene3D" id="1.20.58.220">
    <property type="entry name" value="Phosphate transport system protein phou homolog 2, domain 2"/>
    <property type="match status" value="1"/>
</dbReference>
<dbReference type="AlphaFoldDB" id="A0A5R9GSR2"/>
<comment type="caution">
    <text evidence="2">The sequence shown here is derived from an EMBL/GenBank/DDBJ whole genome shotgun (WGS) entry which is preliminary data.</text>
</comment>
<organism evidence="2 3">
    <name type="scientific">Mariprofundus erugo</name>
    <dbReference type="NCBI Taxonomy" id="2528639"/>
    <lineage>
        <taxon>Bacteria</taxon>
        <taxon>Pseudomonadati</taxon>
        <taxon>Pseudomonadota</taxon>
        <taxon>Candidatius Mariprofundia</taxon>
        <taxon>Mariprofundales</taxon>
        <taxon>Mariprofundaceae</taxon>
        <taxon>Mariprofundus</taxon>
    </lineage>
</organism>
<dbReference type="EMBL" id="VBRY01000007">
    <property type="protein sequence ID" value="TLS67082.1"/>
    <property type="molecule type" value="Genomic_DNA"/>
</dbReference>
<dbReference type="InterPro" id="IPR038078">
    <property type="entry name" value="PhoU-like_sf"/>
</dbReference>
<accession>A0A5R9GSR2</accession>
<comment type="similarity">
    <text evidence="1">Belongs to the UPF0111 family.</text>
</comment>
<evidence type="ECO:0000313" key="3">
    <source>
        <dbReference type="Proteomes" id="UP000306585"/>
    </source>
</evidence>
<sequence length="214" mass="24389">MPDFYALINEQCDLCVQTMVAFVAYMEESTVENAALVRELEKRGDELKMRNNRVLDKAFTTPIDREDIYDAIIRIDEIMNYAKTTVRELEVLELKPDRHMHEMAVELRDGARALQRGFALLSGNSAEAEAEALIARKAERRVERVYRRAIAELFHPDALLQKVPAGNSEGARHRLVVGVIDILKHREIYRHMSNGADRLASASDKLNDIIVKIS</sequence>
<reference evidence="2 3" key="1">
    <citation type="journal article" date="2019" name="Appl. Environ. Microbiol.">
        <title>Environmental Evidence and Genomic Insight of Iron-oxidizing Bacteria Preference Towards More Corrosion Resistant Stainless Steel at Higher Salinities.</title>
        <authorList>
            <person name="Garrison C.E."/>
            <person name="Price K.A."/>
            <person name="Field E.K."/>
        </authorList>
    </citation>
    <scope>NUCLEOTIDE SEQUENCE [LARGE SCALE GENOMIC DNA]</scope>
    <source>
        <strain evidence="2 3">P3</strain>
    </source>
</reference>
<name>A0A5R9GSR2_9PROT</name>
<dbReference type="OrthoDB" id="9797568at2"/>
<proteinExistence type="inferred from homology"/>
<dbReference type="InterPro" id="IPR018445">
    <property type="entry name" value="Put_Phosphate_transp_reg"/>
</dbReference>
<gene>
    <name evidence="2" type="ORF">FEF65_08570</name>
</gene>